<dbReference type="Proteomes" id="UP000823896">
    <property type="component" value="Unassembled WGS sequence"/>
</dbReference>
<accession>A0A9D2NU75</accession>
<dbReference type="SMART" id="SM00481">
    <property type="entry name" value="POLIIIAc"/>
    <property type="match status" value="1"/>
</dbReference>
<protein>
    <submittedName>
        <fullName evidence="2">PHP domain-containing protein</fullName>
    </submittedName>
</protein>
<sequence>MNDFDLHMHSCYSKDGEFTPVQLIEIARQRGLDLVALSDHDCMRGIDEMMEAGSRAGIQVIPAIEFTTLFGGSQECHLLGYGIDHHQPYFEALPDHVQQLMDEAFHQRVCKLEEHYHIHIDEQQVLHDAGDENPWFLMCERMFADPANAHIRDFDAYRKGGSRSDPAPVNFFWDKCQAGSPLYVHVEYPSFASAVKRIHDAGGLAVLAHPFQTFYEQEDLLQQAIDDGIDGIEAFSNYHEEKHNHYYADFARRHGLLITCGSDFHGKHKPSIKMGEYGADIPHAQAIRTKFLNALNK</sequence>
<evidence type="ECO:0000313" key="2">
    <source>
        <dbReference type="EMBL" id="HJC36813.1"/>
    </source>
</evidence>
<dbReference type="PANTHER" id="PTHR42924:SF3">
    <property type="entry name" value="POLYMERASE_HISTIDINOL PHOSPHATASE N-TERMINAL DOMAIN-CONTAINING PROTEIN"/>
    <property type="match status" value="1"/>
</dbReference>
<feature type="domain" description="Polymerase/histidinol phosphatase N-terminal" evidence="1">
    <location>
        <begin position="4"/>
        <end position="70"/>
    </location>
</feature>
<dbReference type="GO" id="GO:0004534">
    <property type="term" value="F:5'-3' RNA exonuclease activity"/>
    <property type="evidence" value="ECO:0007669"/>
    <property type="project" value="TreeGrafter"/>
</dbReference>
<dbReference type="Pfam" id="PF02811">
    <property type="entry name" value="PHP"/>
    <property type="match status" value="1"/>
</dbReference>
<gene>
    <name evidence="2" type="ORF">H9702_06745</name>
</gene>
<dbReference type="GO" id="GO:0035312">
    <property type="term" value="F:5'-3' DNA exonuclease activity"/>
    <property type="evidence" value="ECO:0007669"/>
    <property type="project" value="TreeGrafter"/>
</dbReference>
<dbReference type="SUPFAM" id="SSF89550">
    <property type="entry name" value="PHP domain-like"/>
    <property type="match status" value="1"/>
</dbReference>
<evidence type="ECO:0000313" key="3">
    <source>
        <dbReference type="Proteomes" id="UP000823896"/>
    </source>
</evidence>
<dbReference type="AlphaFoldDB" id="A0A9D2NU75"/>
<dbReference type="InterPro" id="IPR004013">
    <property type="entry name" value="PHP_dom"/>
</dbReference>
<dbReference type="CDD" id="cd07438">
    <property type="entry name" value="PHP_HisPPase_AMP"/>
    <property type="match status" value="1"/>
</dbReference>
<dbReference type="PANTHER" id="PTHR42924">
    <property type="entry name" value="EXONUCLEASE"/>
    <property type="match status" value="1"/>
</dbReference>
<organism evidence="2 3">
    <name type="scientific">Candidatus Merdibacter merdavium</name>
    <dbReference type="NCBI Taxonomy" id="2838692"/>
    <lineage>
        <taxon>Bacteria</taxon>
        <taxon>Bacillati</taxon>
        <taxon>Bacillota</taxon>
        <taxon>Erysipelotrichia</taxon>
        <taxon>Erysipelotrichales</taxon>
        <taxon>Erysipelotrichaceae</taxon>
        <taxon>Merdibacter</taxon>
    </lineage>
</organism>
<comment type="caution">
    <text evidence="2">The sequence shown here is derived from an EMBL/GenBank/DDBJ whole genome shotgun (WGS) entry which is preliminary data.</text>
</comment>
<dbReference type="Gene3D" id="1.10.150.650">
    <property type="match status" value="1"/>
</dbReference>
<reference evidence="2" key="1">
    <citation type="journal article" date="2021" name="PeerJ">
        <title>Extensive microbial diversity within the chicken gut microbiome revealed by metagenomics and culture.</title>
        <authorList>
            <person name="Gilroy R."/>
            <person name="Ravi A."/>
            <person name="Getino M."/>
            <person name="Pursley I."/>
            <person name="Horton D.L."/>
            <person name="Alikhan N.F."/>
            <person name="Baker D."/>
            <person name="Gharbi K."/>
            <person name="Hall N."/>
            <person name="Watson M."/>
            <person name="Adriaenssens E.M."/>
            <person name="Foster-Nyarko E."/>
            <person name="Jarju S."/>
            <person name="Secka A."/>
            <person name="Antonio M."/>
            <person name="Oren A."/>
            <person name="Chaudhuri R.R."/>
            <person name="La Ragione R."/>
            <person name="Hildebrand F."/>
            <person name="Pallen M.J."/>
        </authorList>
    </citation>
    <scope>NUCLEOTIDE SEQUENCE</scope>
    <source>
        <strain evidence="2">CHK187-11901</strain>
    </source>
</reference>
<reference evidence="2" key="2">
    <citation type="submission" date="2021-04" db="EMBL/GenBank/DDBJ databases">
        <authorList>
            <person name="Gilroy R."/>
        </authorList>
    </citation>
    <scope>NUCLEOTIDE SEQUENCE</scope>
    <source>
        <strain evidence="2">CHK187-11901</strain>
    </source>
</reference>
<dbReference type="InterPro" id="IPR016195">
    <property type="entry name" value="Pol/histidinol_Pase-like"/>
</dbReference>
<proteinExistence type="predicted"/>
<evidence type="ECO:0000259" key="1">
    <source>
        <dbReference type="SMART" id="SM00481"/>
    </source>
</evidence>
<dbReference type="EMBL" id="DWWM01000042">
    <property type="protein sequence ID" value="HJC36813.1"/>
    <property type="molecule type" value="Genomic_DNA"/>
</dbReference>
<dbReference type="InterPro" id="IPR052018">
    <property type="entry name" value="PHP_domain"/>
</dbReference>
<dbReference type="InterPro" id="IPR003141">
    <property type="entry name" value="Pol/His_phosphatase_N"/>
</dbReference>
<name>A0A9D2NU75_9FIRM</name>
<dbReference type="Gene3D" id="3.20.20.140">
    <property type="entry name" value="Metal-dependent hydrolases"/>
    <property type="match status" value="1"/>
</dbReference>